<dbReference type="AlphaFoldDB" id="A0AAW5PC84"/>
<keyword evidence="2" id="KW-0812">Transmembrane</keyword>
<reference evidence="3" key="1">
    <citation type="submission" date="2022-08" db="EMBL/GenBank/DDBJ databases">
        <title>Genomic Encyclopedia of Type Strains, Phase V (KMG-V): Genome sequencing to study the core and pangenomes of soil and plant-associated prokaryotes.</title>
        <authorList>
            <person name="Whitman W."/>
        </authorList>
    </citation>
    <scope>NUCLEOTIDE SEQUENCE</scope>
    <source>
        <strain evidence="3">SP3002</strain>
    </source>
</reference>
<organism evidence="3 4">
    <name type="scientific">Salinibacter ruber</name>
    <dbReference type="NCBI Taxonomy" id="146919"/>
    <lineage>
        <taxon>Bacteria</taxon>
        <taxon>Pseudomonadati</taxon>
        <taxon>Rhodothermota</taxon>
        <taxon>Rhodothermia</taxon>
        <taxon>Rhodothermales</taxon>
        <taxon>Salinibacteraceae</taxon>
        <taxon>Salinibacter</taxon>
    </lineage>
</organism>
<proteinExistence type="predicted"/>
<feature type="transmembrane region" description="Helical" evidence="2">
    <location>
        <begin position="102"/>
        <end position="124"/>
    </location>
</feature>
<feature type="transmembrane region" description="Helical" evidence="2">
    <location>
        <begin position="301"/>
        <end position="318"/>
    </location>
</feature>
<feature type="region of interest" description="Disordered" evidence="1">
    <location>
        <begin position="127"/>
        <end position="148"/>
    </location>
</feature>
<dbReference type="EMBL" id="JANTZM010000025">
    <property type="protein sequence ID" value="MCS4159363.1"/>
    <property type="molecule type" value="Genomic_DNA"/>
</dbReference>
<comment type="caution">
    <text evidence="3">The sequence shown here is derived from an EMBL/GenBank/DDBJ whole genome shotgun (WGS) entry which is preliminary data.</text>
</comment>
<dbReference type="Proteomes" id="UP001155110">
    <property type="component" value="Unassembled WGS sequence"/>
</dbReference>
<feature type="transmembrane region" description="Helical" evidence="2">
    <location>
        <begin position="218"/>
        <end position="237"/>
    </location>
</feature>
<evidence type="ECO:0000256" key="2">
    <source>
        <dbReference type="SAM" id="Phobius"/>
    </source>
</evidence>
<gene>
    <name evidence="3" type="ORF">GGP99_003354</name>
</gene>
<feature type="transmembrane region" description="Helical" evidence="2">
    <location>
        <begin position="44"/>
        <end position="65"/>
    </location>
</feature>
<feature type="compositionally biased region" description="Basic and acidic residues" evidence="1">
    <location>
        <begin position="130"/>
        <end position="148"/>
    </location>
</feature>
<feature type="transmembrane region" description="Helical" evidence="2">
    <location>
        <begin position="243"/>
        <end position="264"/>
    </location>
</feature>
<dbReference type="InterPro" id="IPR036259">
    <property type="entry name" value="MFS_trans_sf"/>
</dbReference>
<accession>A0AAW5PC84</accession>
<protein>
    <submittedName>
        <fullName evidence="3">ZIP family zinc transporter</fullName>
    </submittedName>
</protein>
<dbReference type="SUPFAM" id="SSF103473">
    <property type="entry name" value="MFS general substrate transporter"/>
    <property type="match status" value="1"/>
</dbReference>
<evidence type="ECO:0000313" key="4">
    <source>
        <dbReference type="Proteomes" id="UP001155110"/>
    </source>
</evidence>
<sequence>MSVGVSDPSRSRVRTLATEIGVFGMGLASVVGVLASLWKVLVIGWFGFGAMMGGVALGGRSLTGLNRTPAARLRRLTWAYGLSSGAMITSAALFLVPTATAHHARLGGIGIALGLVAGFALHTLPQSPGEEARENAEDGHALDDRPDRSGHAASVVGLSPIVVELTLHAGAAGLVIGGVYAAMPSLGATLGLSIISHKAPAGYVAARRQRRLGRPIRTLLLPAAAVAVTAVPVGLTTPPHVDTLYGLAFGMATGVFLHVALDFLPRCEWGSELYQAAGFVGAPSTDPGCGSGCPRVVRREAVLSTVGGGLLVIGAWALL</sequence>
<feature type="transmembrane region" description="Helical" evidence="2">
    <location>
        <begin position="77"/>
        <end position="96"/>
    </location>
</feature>
<name>A0AAW5PC84_9BACT</name>
<keyword evidence="2" id="KW-0472">Membrane</keyword>
<evidence type="ECO:0000256" key="1">
    <source>
        <dbReference type="SAM" id="MobiDB-lite"/>
    </source>
</evidence>
<feature type="transmembrane region" description="Helical" evidence="2">
    <location>
        <begin position="20"/>
        <end position="38"/>
    </location>
</feature>
<evidence type="ECO:0000313" key="3">
    <source>
        <dbReference type="EMBL" id="MCS4159363.1"/>
    </source>
</evidence>
<keyword evidence="2" id="KW-1133">Transmembrane helix</keyword>